<evidence type="ECO:0000313" key="4">
    <source>
        <dbReference type="EMBL" id="QHT35067.1"/>
    </source>
</evidence>
<dbReference type="SUPFAM" id="SSF63562">
    <property type="entry name" value="RPB6/omega subunit-like"/>
    <property type="match status" value="1"/>
</dbReference>
<dbReference type="GO" id="GO:0006360">
    <property type="term" value="P:transcription by RNA polymerase I"/>
    <property type="evidence" value="ECO:0007669"/>
    <property type="project" value="TreeGrafter"/>
</dbReference>
<feature type="compositionally biased region" description="Acidic residues" evidence="3">
    <location>
        <begin position="19"/>
        <end position="35"/>
    </location>
</feature>
<evidence type="ECO:0000256" key="3">
    <source>
        <dbReference type="SAM" id="MobiDB-lite"/>
    </source>
</evidence>
<dbReference type="PANTHER" id="PTHR47227:SF5">
    <property type="entry name" value="DNA-DIRECTED RNA POLYMERASES I, II, AND III SUBUNIT RPABC2"/>
    <property type="match status" value="1"/>
</dbReference>
<dbReference type="Pfam" id="PF01192">
    <property type="entry name" value="RNA_pol_Rpb6"/>
    <property type="match status" value="1"/>
</dbReference>
<dbReference type="GO" id="GO:0042797">
    <property type="term" value="P:tRNA transcription by RNA polymerase III"/>
    <property type="evidence" value="ECO:0007669"/>
    <property type="project" value="TreeGrafter"/>
</dbReference>
<dbReference type="SMART" id="SM01409">
    <property type="entry name" value="RNA_pol_Rpb6"/>
    <property type="match status" value="1"/>
</dbReference>
<dbReference type="Gene3D" id="3.90.940.10">
    <property type="match status" value="1"/>
</dbReference>
<reference evidence="4" key="1">
    <citation type="journal article" date="2020" name="Nature">
        <title>Giant virus diversity and host interactions through global metagenomics.</title>
        <authorList>
            <person name="Schulz F."/>
            <person name="Roux S."/>
            <person name="Paez-Espino D."/>
            <person name="Jungbluth S."/>
            <person name="Walsh D.A."/>
            <person name="Denef V.J."/>
            <person name="McMahon K.D."/>
            <person name="Konstantinidis K.T."/>
            <person name="Eloe-Fadrosh E.A."/>
            <person name="Kyrpides N.C."/>
            <person name="Woyke T."/>
        </authorList>
    </citation>
    <scope>NUCLEOTIDE SEQUENCE</scope>
    <source>
        <strain evidence="4">GVMAG-M-3300009180-1</strain>
    </source>
</reference>
<dbReference type="GO" id="GO:0005736">
    <property type="term" value="C:RNA polymerase I complex"/>
    <property type="evidence" value="ECO:0007669"/>
    <property type="project" value="TreeGrafter"/>
</dbReference>
<dbReference type="GO" id="GO:0005665">
    <property type="term" value="C:RNA polymerase II, core complex"/>
    <property type="evidence" value="ECO:0007669"/>
    <property type="project" value="TreeGrafter"/>
</dbReference>
<evidence type="ECO:0000256" key="2">
    <source>
        <dbReference type="ARBA" id="ARBA00023163"/>
    </source>
</evidence>
<dbReference type="PANTHER" id="PTHR47227">
    <property type="entry name" value="DNA-DIRECTED RNA POLYMERASE SUBUNIT K"/>
    <property type="match status" value="1"/>
</dbReference>
<dbReference type="EMBL" id="MN739012">
    <property type="protein sequence ID" value="QHT35067.1"/>
    <property type="molecule type" value="Genomic_DNA"/>
</dbReference>
<evidence type="ECO:0000256" key="1">
    <source>
        <dbReference type="ARBA" id="ARBA00022478"/>
    </source>
</evidence>
<keyword evidence="2" id="KW-0804">Transcription</keyword>
<feature type="compositionally biased region" description="Acidic residues" evidence="3">
    <location>
        <begin position="45"/>
        <end position="77"/>
    </location>
</feature>
<name>A0A6C0F0R7_9ZZZZ</name>
<feature type="compositionally biased region" description="Basic and acidic residues" evidence="3">
    <location>
        <begin position="1"/>
        <end position="13"/>
    </location>
</feature>
<dbReference type="GO" id="GO:0003899">
    <property type="term" value="F:DNA-directed RNA polymerase activity"/>
    <property type="evidence" value="ECO:0007669"/>
    <property type="project" value="InterPro"/>
</dbReference>
<keyword evidence="1" id="KW-0240">DNA-directed RNA polymerase</keyword>
<organism evidence="4">
    <name type="scientific">viral metagenome</name>
    <dbReference type="NCBI Taxonomy" id="1070528"/>
    <lineage>
        <taxon>unclassified sequences</taxon>
        <taxon>metagenomes</taxon>
        <taxon>organismal metagenomes</taxon>
    </lineage>
</organism>
<proteinExistence type="predicted"/>
<feature type="compositionally biased region" description="Acidic residues" evidence="3">
    <location>
        <begin position="86"/>
        <end position="99"/>
    </location>
</feature>
<feature type="region of interest" description="Disordered" evidence="3">
    <location>
        <begin position="1"/>
        <end position="99"/>
    </location>
</feature>
<dbReference type="PROSITE" id="PS01111">
    <property type="entry name" value="RNA_POL_K_14KD"/>
    <property type="match status" value="1"/>
</dbReference>
<dbReference type="GO" id="GO:0003677">
    <property type="term" value="F:DNA binding"/>
    <property type="evidence" value="ECO:0007669"/>
    <property type="project" value="InterPro"/>
</dbReference>
<dbReference type="InterPro" id="IPR036161">
    <property type="entry name" value="RPB6/omega-like_sf"/>
</dbReference>
<accession>A0A6C0F0R7</accession>
<dbReference type="InterPro" id="IPR020708">
    <property type="entry name" value="DNA-dir_RNA_polK_14-18kDa_CS"/>
</dbReference>
<dbReference type="InterPro" id="IPR006110">
    <property type="entry name" value="Pol_omega/Rpo6/RPB6"/>
</dbReference>
<dbReference type="GO" id="GO:0005666">
    <property type="term" value="C:RNA polymerase III complex"/>
    <property type="evidence" value="ECO:0007669"/>
    <property type="project" value="TreeGrafter"/>
</dbReference>
<sequence length="228" mass="25889">MSDAEQKENERRGGTYYGDDSDDDDSDEDDDDGDEFTGGAKRGEDDDDDEFVDEDGDVDEDAEERDGDGNEEQDEEVGVMRQISGEDVDEDADDDDDDELNENYLQKLDSDVKHNIIAEYHPELNAHSMDEVEASCTIIRDEKGAIIDPLHQTLPFVTRYEKARVIGERAKQINSGAKPFIEIEQTMIDGYLIALKEFELKKIPFIIRRPLPNGTSEYWRLADLEIIA</sequence>
<dbReference type="GO" id="GO:0006366">
    <property type="term" value="P:transcription by RNA polymerase II"/>
    <property type="evidence" value="ECO:0007669"/>
    <property type="project" value="TreeGrafter"/>
</dbReference>
<protein>
    <recommendedName>
        <fullName evidence="5">DNA-directed RNA polymerase</fullName>
    </recommendedName>
</protein>
<dbReference type="AlphaFoldDB" id="A0A6C0F0R7"/>
<evidence type="ECO:0008006" key="5">
    <source>
        <dbReference type="Google" id="ProtNLM"/>
    </source>
</evidence>